<evidence type="ECO:0008006" key="4">
    <source>
        <dbReference type="Google" id="ProtNLM"/>
    </source>
</evidence>
<evidence type="ECO:0000313" key="3">
    <source>
        <dbReference type="Proteomes" id="UP000094527"/>
    </source>
</evidence>
<protein>
    <recommendedName>
        <fullName evidence="4">Transmembrane protein</fullName>
    </recommendedName>
</protein>
<keyword evidence="1" id="KW-0812">Transmembrane</keyword>
<feature type="transmembrane region" description="Helical" evidence="1">
    <location>
        <begin position="244"/>
        <end position="262"/>
    </location>
</feature>
<dbReference type="PANTHER" id="PTHR39074">
    <property type="entry name" value="AGAP007547-PA"/>
    <property type="match status" value="1"/>
</dbReference>
<dbReference type="Proteomes" id="UP000094527">
    <property type="component" value="Unassembled WGS sequence"/>
</dbReference>
<dbReference type="OrthoDB" id="10015560at2759"/>
<keyword evidence="3" id="KW-1185">Reference proteome</keyword>
<evidence type="ECO:0000313" key="2">
    <source>
        <dbReference type="EMBL" id="ODM95233.1"/>
    </source>
</evidence>
<keyword evidence="1" id="KW-0472">Membrane</keyword>
<keyword evidence="1" id="KW-1133">Transmembrane helix</keyword>
<gene>
    <name evidence="2" type="ORF">Ocin01_11455</name>
</gene>
<dbReference type="STRING" id="48709.A0A1D2MQB8"/>
<dbReference type="EMBL" id="LJIJ01000695">
    <property type="protein sequence ID" value="ODM95233.1"/>
    <property type="molecule type" value="Genomic_DNA"/>
</dbReference>
<evidence type="ECO:0000256" key="1">
    <source>
        <dbReference type="SAM" id="Phobius"/>
    </source>
</evidence>
<dbReference type="OMA" id="CIAIFHI"/>
<feature type="transmembrane region" description="Helical" evidence="1">
    <location>
        <begin position="138"/>
        <end position="156"/>
    </location>
</feature>
<dbReference type="AlphaFoldDB" id="A0A1D2MQB8"/>
<sequence length="266" mass="31025">MEWRWSKTLAVVFALSLPIIIPVGQLFVFSQIWRKRPVNAQNCTCSCWDTIFKGPYEYGVPKYKHLYFNVDRVTLRMWIITVVGVVFLYESMKHFTLLLLDKKLRWSMGILFLSSLYSHYYGWWGCLNFLNDGFYTMWYHQLFFSFTELLSSLLVFSSLDAKRGVEPHSMLVICCIAIFHILCSGSDQFIKNVLLMRGAYFQISKDLLLMTSDVLHATLSLLEIREHASRKGVTLISFLSQRSLLYVVLVVFSSMSLLVLQFPNRE</sequence>
<feature type="transmembrane region" description="Helical" evidence="1">
    <location>
        <begin position="9"/>
        <end position="29"/>
    </location>
</feature>
<name>A0A1D2MQB8_ORCCI</name>
<organism evidence="2 3">
    <name type="scientific">Orchesella cincta</name>
    <name type="common">Springtail</name>
    <name type="synonym">Podura cincta</name>
    <dbReference type="NCBI Taxonomy" id="48709"/>
    <lineage>
        <taxon>Eukaryota</taxon>
        <taxon>Metazoa</taxon>
        <taxon>Ecdysozoa</taxon>
        <taxon>Arthropoda</taxon>
        <taxon>Hexapoda</taxon>
        <taxon>Collembola</taxon>
        <taxon>Entomobryomorpha</taxon>
        <taxon>Entomobryoidea</taxon>
        <taxon>Orchesellidae</taxon>
        <taxon>Orchesellinae</taxon>
        <taxon>Orchesella</taxon>
    </lineage>
</organism>
<comment type="caution">
    <text evidence="2">The sequence shown here is derived from an EMBL/GenBank/DDBJ whole genome shotgun (WGS) entry which is preliminary data.</text>
</comment>
<reference evidence="2 3" key="1">
    <citation type="journal article" date="2016" name="Genome Biol. Evol.">
        <title>Gene Family Evolution Reflects Adaptation to Soil Environmental Stressors in the Genome of the Collembolan Orchesella cincta.</title>
        <authorList>
            <person name="Faddeeva-Vakhrusheva A."/>
            <person name="Derks M.F."/>
            <person name="Anvar S.Y."/>
            <person name="Agamennone V."/>
            <person name="Suring W."/>
            <person name="Smit S."/>
            <person name="van Straalen N.M."/>
            <person name="Roelofs D."/>
        </authorList>
    </citation>
    <scope>NUCLEOTIDE SEQUENCE [LARGE SCALE GENOMIC DNA]</scope>
    <source>
        <tissue evidence="2">Mixed pool</tissue>
    </source>
</reference>
<feature type="transmembrane region" description="Helical" evidence="1">
    <location>
        <begin position="75"/>
        <end position="92"/>
    </location>
</feature>
<dbReference type="PANTHER" id="PTHR39074:SF1">
    <property type="entry name" value="AGAP007547-PA"/>
    <property type="match status" value="1"/>
</dbReference>
<feature type="transmembrane region" description="Helical" evidence="1">
    <location>
        <begin position="168"/>
        <end position="187"/>
    </location>
</feature>
<feature type="transmembrane region" description="Helical" evidence="1">
    <location>
        <begin position="104"/>
        <end position="123"/>
    </location>
</feature>
<proteinExistence type="predicted"/>
<accession>A0A1D2MQB8</accession>